<evidence type="ECO:0000313" key="10">
    <source>
        <dbReference type="EMBL" id="AIL54872.1"/>
    </source>
</evidence>
<keyword evidence="9" id="KW-0679">Respiratory chain</keyword>
<comment type="catalytic activity">
    <reaction evidence="8 9">
        <text>a ubiquinone + NADH + 5 H(+)(in) = a ubiquinol + NAD(+) + 4 H(+)(out)</text>
        <dbReference type="Rhea" id="RHEA:29091"/>
        <dbReference type="Rhea" id="RHEA-COMP:9565"/>
        <dbReference type="Rhea" id="RHEA-COMP:9566"/>
        <dbReference type="ChEBI" id="CHEBI:15378"/>
        <dbReference type="ChEBI" id="CHEBI:16389"/>
        <dbReference type="ChEBI" id="CHEBI:17976"/>
        <dbReference type="ChEBI" id="CHEBI:57540"/>
        <dbReference type="ChEBI" id="CHEBI:57945"/>
        <dbReference type="EC" id="7.1.1.2"/>
    </reaction>
</comment>
<dbReference type="EMBL" id="KJ789170">
    <property type="protein sequence ID" value="AIL54872.1"/>
    <property type="molecule type" value="Genomic_DNA"/>
</dbReference>
<evidence type="ECO:0000256" key="3">
    <source>
        <dbReference type="ARBA" id="ARBA00021007"/>
    </source>
</evidence>
<dbReference type="CTD" id="67122154"/>
<evidence type="ECO:0000256" key="2">
    <source>
        <dbReference type="ARBA" id="ARBA00008472"/>
    </source>
</evidence>
<keyword evidence="7 9" id="KW-0472">Membrane</keyword>
<comment type="subcellular location">
    <subcellularLocation>
        <location evidence="1">Membrane</location>
    </subcellularLocation>
    <subcellularLocation>
        <location evidence="9">Mitochondrion membrane</location>
        <topology evidence="9">Multi-pass membrane protein</topology>
    </subcellularLocation>
</comment>
<feature type="transmembrane region" description="Helical" evidence="9">
    <location>
        <begin position="6"/>
        <end position="25"/>
    </location>
</feature>
<keyword evidence="9" id="KW-0520">NAD</keyword>
<keyword evidence="6 9" id="KW-1133">Transmembrane helix</keyword>
<proteinExistence type="inferred from homology"/>
<feature type="transmembrane region" description="Helical" evidence="9">
    <location>
        <begin position="87"/>
        <end position="105"/>
    </location>
</feature>
<dbReference type="GO" id="GO:0030964">
    <property type="term" value="C:NADH dehydrogenase complex"/>
    <property type="evidence" value="ECO:0007669"/>
    <property type="project" value="TreeGrafter"/>
</dbReference>
<evidence type="ECO:0000256" key="5">
    <source>
        <dbReference type="ARBA" id="ARBA00022692"/>
    </source>
</evidence>
<dbReference type="InterPro" id="IPR000440">
    <property type="entry name" value="NADH_UbQ/plastoQ_OxRdtase_su3"/>
</dbReference>
<dbReference type="Gene3D" id="1.20.58.1610">
    <property type="entry name" value="NADH:ubiquinone/plastoquinone oxidoreductase, chain 3"/>
    <property type="match status" value="1"/>
</dbReference>
<keyword evidence="5 9" id="KW-0812">Transmembrane</keyword>
<dbReference type="RefSeq" id="YP_009130796.1">
    <property type="nucleotide sequence ID" value="NC_026833.1"/>
</dbReference>
<dbReference type="AlphaFoldDB" id="A0A0E3DR17"/>
<sequence length="117" mass="13999">MINSFIFFMCSIFLSLLIFFFSWFLSMRMMMSKEKFSSYECGFDPHSSSRLPFSLQFFLISILFLIFDVEIILISPLPILLKFNMNNFSLMWSNLIILILFLGLYHEWNEGSLMWLN</sequence>
<dbReference type="PANTHER" id="PTHR11058:SF9">
    <property type="entry name" value="NADH-UBIQUINONE OXIDOREDUCTASE CHAIN 3"/>
    <property type="match status" value="1"/>
</dbReference>
<keyword evidence="9 10" id="KW-0496">Mitochondrion</keyword>
<keyword evidence="9" id="KW-1278">Translocase</keyword>
<gene>
    <name evidence="10" type="primary">nad3</name>
</gene>
<organism evidence="10">
    <name type="scientific">Siboglinum fiordicum</name>
    <dbReference type="NCBI Taxonomy" id="27908"/>
    <lineage>
        <taxon>Eukaryota</taxon>
        <taxon>Metazoa</taxon>
        <taxon>Spiralia</taxon>
        <taxon>Lophotrochozoa</taxon>
        <taxon>Annelida</taxon>
        <taxon>Polychaeta</taxon>
        <taxon>Sedentaria</taxon>
        <taxon>Canalipalpata</taxon>
        <taxon>Sabellida</taxon>
        <taxon>Siboglinidae</taxon>
        <taxon>Siboglinum</taxon>
    </lineage>
</organism>
<keyword evidence="9" id="KW-0830">Ubiquinone</keyword>
<dbReference type="PANTHER" id="PTHR11058">
    <property type="entry name" value="NADH-UBIQUINONE OXIDOREDUCTASE CHAIN 3"/>
    <property type="match status" value="1"/>
</dbReference>
<evidence type="ECO:0000256" key="8">
    <source>
        <dbReference type="ARBA" id="ARBA00049551"/>
    </source>
</evidence>
<dbReference type="GO" id="GO:0031966">
    <property type="term" value="C:mitochondrial membrane"/>
    <property type="evidence" value="ECO:0007669"/>
    <property type="project" value="UniProtKB-SubCell"/>
</dbReference>
<keyword evidence="9" id="KW-0249">Electron transport</keyword>
<dbReference type="EC" id="7.1.1.2" evidence="9"/>
<comment type="function">
    <text evidence="9">Core subunit of the mitochondrial membrane respiratory chain NADH dehydrogenase (Complex I) which catalyzes electron transfer from NADH through the respiratory chain, using ubiquinone as an electron acceptor. Essential for the catalytic activity of complex I.</text>
</comment>
<dbReference type="Pfam" id="PF00507">
    <property type="entry name" value="Oxidored_q4"/>
    <property type="match status" value="1"/>
</dbReference>
<accession>A0A0E3DR17</accession>
<dbReference type="GO" id="GO:0008137">
    <property type="term" value="F:NADH dehydrogenase (ubiquinone) activity"/>
    <property type="evidence" value="ECO:0007669"/>
    <property type="project" value="UniProtKB-UniRule"/>
</dbReference>
<comment type="similarity">
    <text evidence="2 9">Belongs to the complex I subunit 3 family.</text>
</comment>
<evidence type="ECO:0000256" key="7">
    <source>
        <dbReference type="ARBA" id="ARBA00023136"/>
    </source>
</evidence>
<dbReference type="GeneID" id="24120678"/>
<protein>
    <recommendedName>
        <fullName evidence="3 9">NADH-ubiquinone oxidoreductase chain 3</fullName>
        <ecNumber evidence="9">7.1.1.2</ecNumber>
    </recommendedName>
</protein>
<geneLocation type="mitochondrion" evidence="10"/>
<evidence type="ECO:0000256" key="9">
    <source>
        <dbReference type="RuleBase" id="RU003640"/>
    </source>
</evidence>
<name>A0A0E3DR17_9ANNE</name>
<evidence type="ECO:0000256" key="4">
    <source>
        <dbReference type="ARBA" id="ARBA00022448"/>
    </source>
</evidence>
<evidence type="ECO:0000256" key="6">
    <source>
        <dbReference type="ARBA" id="ARBA00022989"/>
    </source>
</evidence>
<dbReference type="InterPro" id="IPR038430">
    <property type="entry name" value="NDAH_ubi_oxred_su3_sf"/>
</dbReference>
<reference evidence="10" key="1">
    <citation type="journal article" date="2015" name="Mol. Phylogenet. Evol.">
        <title>Mitogenomics reveals phylogeny and repeated motifs in control regions of the deep-sea family Siboglinidae (Annelida).</title>
        <authorList>
            <person name="Li Y."/>
            <person name="Kocot K.M."/>
            <person name="Schander C."/>
            <person name="Santos S.R."/>
            <person name="Thornhill D.J."/>
            <person name="Halanych K.M."/>
        </authorList>
    </citation>
    <scope>NUCLEOTIDE SEQUENCE</scope>
</reference>
<keyword evidence="4 9" id="KW-0813">Transport</keyword>
<feature type="transmembrane region" description="Helical" evidence="9">
    <location>
        <begin position="57"/>
        <end position="81"/>
    </location>
</feature>
<evidence type="ECO:0000256" key="1">
    <source>
        <dbReference type="ARBA" id="ARBA00004370"/>
    </source>
</evidence>